<organism evidence="2 3">
    <name type="scientific">Liparis tanakae</name>
    <name type="common">Tanaka's snailfish</name>
    <dbReference type="NCBI Taxonomy" id="230148"/>
    <lineage>
        <taxon>Eukaryota</taxon>
        <taxon>Metazoa</taxon>
        <taxon>Chordata</taxon>
        <taxon>Craniata</taxon>
        <taxon>Vertebrata</taxon>
        <taxon>Euteleostomi</taxon>
        <taxon>Actinopterygii</taxon>
        <taxon>Neopterygii</taxon>
        <taxon>Teleostei</taxon>
        <taxon>Neoteleostei</taxon>
        <taxon>Acanthomorphata</taxon>
        <taxon>Eupercaria</taxon>
        <taxon>Perciformes</taxon>
        <taxon>Cottioidei</taxon>
        <taxon>Cottales</taxon>
        <taxon>Liparidae</taxon>
        <taxon>Liparis</taxon>
    </lineage>
</organism>
<sequence>MNACQTGRVGVATAERRERRTAPRRVFRRGGGGRELQPRFIPAATRPGYQYSDGDEPVGGRWRKTEVHRLCV</sequence>
<keyword evidence="3" id="KW-1185">Reference proteome</keyword>
<dbReference type="EMBL" id="SRLO01017864">
    <property type="protein sequence ID" value="TNN23628.1"/>
    <property type="molecule type" value="Genomic_DNA"/>
</dbReference>
<gene>
    <name evidence="2" type="ORF">EYF80_066250</name>
</gene>
<dbReference type="Proteomes" id="UP000314294">
    <property type="component" value="Unassembled WGS sequence"/>
</dbReference>
<name>A0A4Z2E4D8_9TELE</name>
<proteinExistence type="predicted"/>
<accession>A0A4Z2E4D8</accession>
<dbReference type="AlphaFoldDB" id="A0A4Z2E4D8"/>
<protein>
    <submittedName>
        <fullName evidence="2">Uncharacterized protein</fullName>
    </submittedName>
</protein>
<evidence type="ECO:0000313" key="2">
    <source>
        <dbReference type="EMBL" id="TNN23628.1"/>
    </source>
</evidence>
<reference evidence="2 3" key="1">
    <citation type="submission" date="2019-03" db="EMBL/GenBank/DDBJ databases">
        <title>First draft genome of Liparis tanakae, snailfish: a comprehensive survey of snailfish specific genes.</title>
        <authorList>
            <person name="Kim W."/>
            <person name="Song I."/>
            <person name="Jeong J.-H."/>
            <person name="Kim D."/>
            <person name="Kim S."/>
            <person name="Ryu S."/>
            <person name="Song J.Y."/>
            <person name="Lee S.K."/>
        </authorList>
    </citation>
    <scope>NUCLEOTIDE SEQUENCE [LARGE SCALE GENOMIC DNA]</scope>
    <source>
        <tissue evidence="2">Muscle</tissue>
    </source>
</reference>
<feature type="region of interest" description="Disordered" evidence="1">
    <location>
        <begin position="1"/>
        <end position="22"/>
    </location>
</feature>
<comment type="caution">
    <text evidence="2">The sequence shown here is derived from an EMBL/GenBank/DDBJ whole genome shotgun (WGS) entry which is preliminary data.</text>
</comment>
<evidence type="ECO:0000313" key="3">
    <source>
        <dbReference type="Proteomes" id="UP000314294"/>
    </source>
</evidence>
<evidence type="ECO:0000256" key="1">
    <source>
        <dbReference type="SAM" id="MobiDB-lite"/>
    </source>
</evidence>